<feature type="transmembrane region" description="Helical" evidence="1">
    <location>
        <begin position="28"/>
        <end position="48"/>
    </location>
</feature>
<evidence type="ECO:0000256" key="1">
    <source>
        <dbReference type="SAM" id="Phobius"/>
    </source>
</evidence>
<keyword evidence="1" id="KW-1133">Transmembrane helix</keyword>
<reference evidence="2 3" key="1">
    <citation type="submission" date="2017-04" db="EMBL/GenBank/DDBJ databases">
        <authorList>
            <person name="Afonso C.L."/>
            <person name="Miller P.J."/>
            <person name="Scott M.A."/>
            <person name="Spackman E."/>
            <person name="Goraichik I."/>
            <person name="Dimitrov K.M."/>
            <person name="Suarez D.L."/>
            <person name="Swayne D.E."/>
        </authorList>
    </citation>
    <scope>NUCLEOTIDE SEQUENCE [LARGE SCALE GENOMIC DNA]</scope>
</reference>
<keyword evidence="1" id="KW-0812">Transmembrane</keyword>
<organism evidence="2 3">
    <name type="scientific">Erwinia phage vB_EamM_Y3</name>
    <dbReference type="NCBI Taxonomy" id="1983553"/>
    <lineage>
        <taxon>Viruses</taxon>
        <taxon>Duplodnaviria</taxon>
        <taxon>Heunggongvirae</taxon>
        <taxon>Uroviricota</taxon>
        <taxon>Caudoviricetes</taxon>
        <taxon>Sasquatchvirus</taxon>
        <taxon>Sasquatchvirus Y3</taxon>
    </lineage>
</organism>
<dbReference type="EMBL" id="KY984068">
    <property type="protein sequence ID" value="ARW58692.1"/>
    <property type="molecule type" value="Genomic_DNA"/>
</dbReference>
<keyword evidence="3" id="KW-1185">Reference proteome</keyword>
<proteinExistence type="predicted"/>
<sequence length="65" mass="7381">MTLCLVILFLAFISAILTSDTWRDVMYATPMFFFAIAGIIIVALFYVIKYLVSTVCDKAAPYFRT</sequence>
<evidence type="ECO:0000313" key="3">
    <source>
        <dbReference type="Proteomes" id="UP000240568"/>
    </source>
</evidence>
<dbReference type="Proteomes" id="UP000240568">
    <property type="component" value="Segment"/>
</dbReference>
<evidence type="ECO:0000313" key="2">
    <source>
        <dbReference type="EMBL" id="ARW58692.1"/>
    </source>
</evidence>
<protein>
    <submittedName>
        <fullName evidence="2">Putative membrane protein</fullName>
    </submittedName>
</protein>
<name>A0A2H4IAX1_9CAUD</name>
<gene>
    <name evidence="2" type="ORF">Y3_052</name>
</gene>
<accession>A0A2H4IAX1</accession>
<keyword evidence="1" id="KW-0472">Membrane</keyword>